<dbReference type="InParanoid" id="G0NCD2"/>
<organism evidence="2">
    <name type="scientific">Caenorhabditis brenneri</name>
    <name type="common">Nematode worm</name>
    <dbReference type="NCBI Taxonomy" id="135651"/>
    <lineage>
        <taxon>Eukaryota</taxon>
        <taxon>Metazoa</taxon>
        <taxon>Ecdysozoa</taxon>
        <taxon>Nematoda</taxon>
        <taxon>Chromadorea</taxon>
        <taxon>Rhabditida</taxon>
        <taxon>Rhabditina</taxon>
        <taxon>Rhabditomorpha</taxon>
        <taxon>Rhabditoidea</taxon>
        <taxon>Rhabditidae</taxon>
        <taxon>Peloderinae</taxon>
        <taxon>Caenorhabditis</taxon>
    </lineage>
</organism>
<evidence type="ECO:0000313" key="1">
    <source>
        <dbReference type="EMBL" id="EGT57481.1"/>
    </source>
</evidence>
<dbReference type="eggNOG" id="ENOG502TK3A">
    <property type="taxonomic scope" value="Eukaryota"/>
</dbReference>
<proteinExistence type="predicted"/>
<dbReference type="Proteomes" id="UP000008068">
    <property type="component" value="Unassembled WGS sequence"/>
</dbReference>
<sequence>MLRVAKKQNSTDLAELDKEATWQEKRKRYFTEKSKDLQPPADKDCTLEPKYMFDSDTFVLYMCFECRLSSRKLEVIHVDGNADHLRISLCRICRANTNILRRSKFFNHDLQLFKKHQDESEEEEVKVVTKRK</sequence>
<gene>
    <name evidence="1" type="ORF">CAEBREN_31149</name>
</gene>
<dbReference type="EMBL" id="GL379862">
    <property type="protein sequence ID" value="EGT57481.1"/>
    <property type="molecule type" value="Genomic_DNA"/>
</dbReference>
<dbReference type="OrthoDB" id="5886922at2759"/>
<accession>G0NCD2</accession>
<protein>
    <submittedName>
        <fullName evidence="1">Uncharacterized protein</fullName>
    </submittedName>
</protein>
<name>G0NCD2_CAEBE</name>
<evidence type="ECO:0000313" key="2">
    <source>
        <dbReference type="Proteomes" id="UP000008068"/>
    </source>
</evidence>
<reference evidence="2" key="1">
    <citation type="submission" date="2011-07" db="EMBL/GenBank/DDBJ databases">
        <authorList>
            <consortium name="Caenorhabditis brenneri Sequencing and Analysis Consortium"/>
            <person name="Wilson R.K."/>
        </authorList>
    </citation>
    <scope>NUCLEOTIDE SEQUENCE [LARGE SCALE GENOMIC DNA]</scope>
    <source>
        <strain evidence="2">PB2801</strain>
    </source>
</reference>
<keyword evidence="2" id="KW-1185">Reference proteome</keyword>
<dbReference type="HOGENOM" id="CLU_138760_2_0_1"/>
<dbReference type="AlphaFoldDB" id="G0NCD2"/>